<keyword evidence="3" id="KW-1185">Reference proteome</keyword>
<dbReference type="EMBL" id="SOBT01000011">
    <property type="protein sequence ID" value="TDU25852.1"/>
    <property type="molecule type" value="Genomic_DNA"/>
</dbReference>
<gene>
    <name evidence="2" type="ORF">DFR24_4297</name>
</gene>
<sequence length="150" mass="16554">MSLALDVTLKPSARAHQLMFWLHVLPLALLPMAMETGAWMVGVAFAIGLSWVRVRRHAAFGFGPAAIVRIAVDPEGQWSIWNPAGTRLDVKLRHDSVLWSALQILNFRDADGRRRTRVLLGDEADPDALRRLRTQLAAGVQDPSDSKAAP</sequence>
<keyword evidence="1" id="KW-0472">Membrane</keyword>
<proteinExistence type="predicted"/>
<evidence type="ECO:0000313" key="3">
    <source>
        <dbReference type="Proteomes" id="UP000295341"/>
    </source>
</evidence>
<evidence type="ECO:0000313" key="2">
    <source>
        <dbReference type="EMBL" id="TDU25852.1"/>
    </source>
</evidence>
<organism evidence="2 3">
    <name type="scientific">Panacagrimonas perspica</name>
    <dbReference type="NCBI Taxonomy" id="381431"/>
    <lineage>
        <taxon>Bacteria</taxon>
        <taxon>Pseudomonadati</taxon>
        <taxon>Pseudomonadota</taxon>
        <taxon>Gammaproteobacteria</taxon>
        <taxon>Nevskiales</taxon>
        <taxon>Nevskiaceae</taxon>
        <taxon>Panacagrimonas</taxon>
    </lineage>
</organism>
<dbReference type="RefSeq" id="WP_133883433.1">
    <property type="nucleotide sequence ID" value="NZ_MWIN01000013.1"/>
</dbReference>
<dbReference type="AlphaFoldDB" id="A0A4R7NY88"/>
<keyword evidence="1" id="KW-0812">Transmembrane</keyword>
<feature type="transmembrane region" description="Helical" evidence="1">
    <location>
        <begin position="20"/>
        <end position="47"/>
    </location>
</feature>
<comment type="caution">
    <text evidence="2">The sequence shown here is derived from an EMBL/GenBank/DDBJ whole genome shotgun (WGS) entry which is preliminary data.</text>
</comment>
<protein>
    <submittedName>
        <fullName evidence="2">Toxin CptA</fullName>
    </submittedName>
</protein>
<dbReference type="OrthoDB" id="7067395at2"/>
<dbReference type="Pfam" id="PF07254">
    <property type="entry name" value="Cpta_toxin"/>
    <property type="match status" value="1"/>
</dbReference>
<keyword evidence="1" id="KW-1133">Transmembrane helix</keyword>
<evidence type="ECO:0000256" key="1">
    <source>
        <dbReference type="SAM" id="Phobius"/>
    </source>
</evidence>
<accession>A0A4R7NY88</accession>
<reference evidence="2 3" key="1">
    <citation type="submission" date="2019-03" db="EMBL/GenBank/DDBJ databases">
        <title>Genomic Encyclopedia of Type Strains, Phase IV (KMG-IV): sequencing the most valuable type-strain genomes for metagenomic binning, comparative biology and taxonomic classification.</title>
        <authorList>
            <person name="Goeker M."/>
        </authorList>
    </citation>
    <scope>NUCLEOTIDE SEQUENCE [LARGE SCALE GENOMIC DNA]</scope>
    <source>
        <strain evidence="2 3">DSM 26377</strain>
    </source>
</reference>
<name>A0A4R7NY88_9GAMM</name>
<dbReference type="Proteomes" id="UP000295341">
    <property type="component" value="Unassembled WGS sequence"/>
</dbReference>
<dbReference type="InterPro" id="IPR009883">
    <property type="entry name" value="YgfX"/>
</dbReference>